<gene>
    <name evidence="1" type="ORF">RRG08_027677</name>
</gene>
<keyword evidence="2" id="KW-1185">Reference proteome</keyword>
<accession>A0AAE0XMN9</accession>
<dbReference type="EMBL" id="JAWDGP010008052">
    <property type="protein sequence ID" value="KAK3696234.1"/>
    <property type="molecule type" value="Genomic_DNA"/>
</dbReference>
<name>A0AAE0XMN9_9GAST</name>
<dbReference type="Proteomes" id="UP001283361">
    <property type="component" value="Unassembled WGS sequence"/>
</dbReference>
<protein>
    <submittedName>
        <fullName evidence="1">Uncharacterized protein</fullName>
    </submittedName>
</protein>
<proteinExistence type="predicted"/>
<dbReference type="AlphaFoldDB" id="A0AAE0XMN9"/>
<evidence type="ECO:0000313" key="1">
    <source>
        <dbReference type="EMBL" id="KAK3696234.1"/>
    </source>
</evidence>
<comment type="caution">
    <text evidence="1">The sequence shown here is derived from an EMBL/GenBank/DDBJ whole genome shotgun (WGS) entry which is preliminary data.</text>
</comment>
<sequence>MARKGNLICWLRQHAFALTEKYTPHNCARVQEGDREVCGGFRHVGAYVVMHWSGSLGAAVALLTTVNGCMSRKSGLETTGSAMRACESRSGALL</sequence>
<reference evidence="1" key="1">
    <citation type="journal article" date="2023" name="G3 (Bethesda)">
        <title>A reference genome for the long-term kleptoplast-retaining sea slug Elysia crispata morphotype clarki.</title>
        <authorList>
            <person name="Eastman K.E."/>
            <person name="Pendleton A.L."/>
            <person name="Shaikh M.A."/>
            <person name="Suttiyut T."/>
            <person name="Ogas R."/>
            <person name="Tomko P."/>
            <person name="Gavelis G."/>
            <person name="Widhalm J.R."/>
            <person name="Wisecaver J.H."/>
        </authorList>
    </citation>
    <scope>NUCLEOTIDE SEQUENCE</scope>
    <source>
        <strain evidence="1">ECLA1</strain>
    </source>
</reference>
<organism evidence="1 2">
    <name type="scientific">Elysia crispata</name>
    <name type="common">lettuce slug</name>
    <dbReference type="NCBI Taxonomy" id="231223"/>
    <lineage>
        <taxon>Eukaryota</taxon>
        <taxon>Metazoa</taxon>
        <taxon>Spiralia</taxon>
        <taxon>Lophotrochozoa</taxon>
        <taxon>Mollusca</taxon>
        <taxon>Gastropoda</taxon>
        <taxon>Heterobranchia</taxon>
        <taxon>Euthyneura</taxon>
        <taxon>Panpulmonata</taxon>
        <taxon>Sacoglossa</taxon>
        <taxon>Placobranchoidea</taxon>
        <taxon>Plakobranchidae</taxon>
        <taxon>Elysia</taxon>
    </lineage>
</organism>
<evidence type="ECO:0000313" key="2">
    <source>
        <dbReference type="Proteomes" id="UP001283361"/>
    </source>
</evidence>